<dbReference type="PANTHER" id="PTHR14709">
    <property type="entry name" value="GLUTAMINE AND SERINE-RICH PROTEIN 1-RELATED"/>
    <property type="match status" value="1"/>
</dbReference>
<evidence type="ECO:0000313" key="2">
    <source>
        <dbReference type="EMBL" id="KAG5839986.1"/>
    </source>
</evidence>
<proteinExistence type="predicted"/>
<accession>A0A9D3LZS1</accession>
<evidence type="ECO:0000313" key="3">
    <source>
        <dbReference type="Proteomes" id="UP001044222"/>
    </source>
</evidence>
<comment type="caution">
    <text evidence="2">The sequence shown here is derived from an EMBL/GenBank/DDBJ whole genome shotgun (WGS) entry which is preliminary data.</text>
</comment>
<dbReference type="PANTHER" id="PTHR14709:SF2">
    <property type="entry name" value="GLUTAMINE AND SERINE-RICH PROTEIN 1"/>
    <property type="match status" value="1"/>
</dbReference>
<gene>
    <name evidence="2" type="ORF">ANANG_G00211320</name>
</gene>
<sequence length="212" mass="24672">MRKTNKFTPPVPFASRFLNTRTMKETFRSYVELLISVALDADVMDALEKEKDELLLPHMRKVEGMLTDNRRRLLPRLRVGQLFKNALDSFPELSLVTALEKDGENPSFKVQLSGKAYNRKTLRPSKASSKLPLEYTVEKERTQWFSLYHSLQHYKYHTFLICKDEIASVRTQRGGCLGQEETVKLCLRNGSWVERLFHKFGELLTQVQQTCL</sequence>
<dbReference type="AlphaFoldDB" id="A0A9D3LZS1"/>
<dbReference type="Pfam" id="PF13926">
    <property type="entry name" value="DUF4211"/>
    <property type="match status" value="1"/>
</dbReference>
<dbReference type="InterPro" id="IPR052466">
    <property type="entry name" value="DNA_MethProtect_Complex"/>
</dbReference>
<dbReference type="Proteomes" id="UP001044222">
    <property type="component" value="Chromosome 11"/>
</dbReference>
<reference evidence="2" key="1">
    <citation type="submission" date="2021-01" db="EMBL/GenBank/DDBJ databases">
        <title>A chromosome-scale assembly of European eel, Anguilla anguilla.</title>
        <authorList>
            <person name="Henkel C."/>
            <person name="Jong-Raadsen S.A."/>
            <person name="Dufour S."/>
            <person name="Weltzien F.-A."/>
            <person name="Palstra A.P."/>
            <person name="Pelster B."/>
            <person name="Spaink H.P."/>
            <person name="Van Den Thillart G.E."/>
            <person name="Jansen H."/>
            <person name="Zahm M."/>
            <person name="Klopp C."/>
            <person name="Cedric C."/>
            <person name="Louis A."/>
            <person name="Berthelot C."/>
            <person name="Parey E."/>
            <person name="Roest Crollius H."/>
            <person name="Montfort J."/>
            <person name="Robinson-Rechavi M."/>
            <person name="Bucao C."/>
            <person name="Bouchez O."/>
            <person name="Gislard M."/>
            <person name="Lluch J."/>
            <person name="Milhes M."/>
            <person name="Lampietro C."/>
            <person name="Lopez Roques C."/>
            <person name="Donnadieu C."/>
            <person name="Braasch I."/>
            <person name="Desvignes T."/>
            <person name="Postlethwait J."/>
            <person name="Bobe J."/>
            <person name="Guiguen Y."/>
            <person name="Dirks R."/>
        </authorList>
    </citation>
    <scope>NUCLEOTIDE SEQUENCE</scope>
    <source>
        <strain evidence="2">Tag_6206</strain>
        <tissue evidence="2">Liver</tissue>
    </source>
</reference>
<name>A0A9D3LZS1_ANGAN</name>
<protein>
    <recommendedName>
        <fullName evidence="1">DUF4211 domain-containing protein</fullName>
    </recommendedName>
</protein>
<dbReference type="InterPro" id="IPR025451">
    <property type="entry name" value="DUF4211"/>
</dbReference>
<keyword evidence="3" id="KW-1185">Reference proteome</keyword>
<dbReference type="EMBL" id="JAFIRN010000011">
    <property type="protein sequence ID" value="KAG5839986.1"/>
    <property type="molecule type" value="Genomic_DNA"/>
</dbReference>
<evidence type="ECO:0000259" key="1">
    <source>
        <dbReference type="Pfam" id="PF13926"/>
    </source>
</evidence>
<feature type="domain" description="DUF4211" evidence="1">
    <location>
        <begin position="5"/>
        <end position="122"/>
    </location>
</feature>
<organism evidence="2 3">
    <name type="scientific">Anguilla anguilla</name>
    <name type="common">European freshwater eel</name>
    <name type="synonym">Muraena anguilla</name>
    <dbReference type="NCBI Taxonomy" id="7936"/>
    <lineage>
        <taxon>Eukaryota</taxon>
        <taxon>Metazoa</taxon>
        <taxon>Chordata</taxon>
        <taxon>Craniata</taxon>
        <taxon>Vertebrata</taxon>
        <taxon>Euteleostomi</taxon>
        <taxon>Actinopterygii</taxon>
        <taxon>Neopterygii</taxon>
        <taxon>Teleostei</taxon>
        <taxon>Anguilliformes</taxon>
        <taxon>Anguillidae</taxon>
        <taxon>Anguilla</taxon>
    </lineage>
</organism>